<dbReference type="OrthoDB" id="371153at2"/>
<dbReference type="RefSeq" id="WP_080066516.1">
    <property type="nucleotide sequence ID" value="NZ_MZGX01000035.1"/>
</dbReference>
<dbReference type="CDD" id="cd00093">
    <property type="entry name" value="HTH_XRE"/>
    <property type="match status" value="1"/>
</dbReference>
<reference evidence="2 3" key="1">
    <citation type="submission" date="2017-03" db="EMBL/GenBank/DDBJ databases">
        <title>Genome sequence of Clostridium hungatei DSM 14427.</title>
        <authorList>
            <person name="Poehlein A."/>
            <person name="Daniel R."/>
        </authorList>
    </citation>
    <scope>NUCLEOTIDE SEQUENCE [LARGE SCALE GENOMIC DNA]</scope>
    <source>
        <strain evidence="2 3">DSM 14427</strain>
    </source>
</reference>
<evidence type="ECO:0000259" key="1">
    <source>
        <dbReference type="PROSITE" id="PS50943"/>
    </source>
</evidence>
<dbReference type="Proteomes" id="UP000191554">
    <property type="component" value="Unassembled WGS sequence"/>
</dbReference>
<organism evidence="2 3">
    <name type="scientific">Ruminiclostridium hungatei</name>
    <name type="common">Clostridium hungatei</name>
    <dbReference type="NCBI Taxonomy" id="48256"/>
    <lineage>
        <taxon>Bacteria</taxon>
        <taxon>Bacillati</taxon>
        <taxon>Bacillota</taxon>
        <taxon>Clostridia</taxon>
        <taxon>Eubacteriales</taxon>
        <taxon>Oscillospiraceae</taxon>
        <taxon>Ruminiclostridium</taxon>
    </lineage>
</organism>
<keyword evidence="3" id="KW-1185">Reference proteome</keyword>
<dbReference type="Gene3D" id="1.10.260.40">
    <property type="entry name" value="lambda repressor-like DNA-binding domains"/>
    <property type="match status" value="1"/>
</dbReference>
<dbReference type="AlphaFoldDB" id="A0A1V4SFN6"/>
<proteinExistence type="predicted"/>
<dbReference type="SUPFAM" id="SSF47413">
    <property type="entry name" value="lambda repressor-like DNA-binding domains"/>
    <property type="match status" value="1"/>
</dbReference>
<evidence type="ECO:0000313" key="2">
    <source>
        <dbReference type="EMBL" id="OPX42061.1"/>
    </source>
</evidence>
<accession>A0A1V4SFN6</accession>
<dbReference type="GO" id="GO:0003677">
    <property type="term" value="F:DNA binding"/>
    <property type="evidence" value="ECO:0007669"/>
    <property type="project" value="InterPro"/>
</dbReference>
<protein>
    <submittedName>
        <fullName evidence="2">Helix-turn-helix domain protein</fullName>
    </submittedName>
</protein>
<evidence type="ECO:0000313" key="3">
    <source>
        <dbReference type="Proteomes" id="UP000191554"/>
    </source>
</evidence>
<dbReference type="SMART" id="SM00530">
    <property type="entry name" value="HTH_XRE"/>
    <property type="match status" value="1"/>
</dbReference>
<name>A0A1V4SFN6_RUMHU</name>
<dbReference type="InterPro" id="IPR001387">
    <property type="entry name" value="Cro/C1-type_HTH"/>
</dbReference>
<comment type="caution">
    <text evidence="2">The sequence shown here is derived from an EMBL/GenBank/DDBJ whole genome shotgun (WGS) entry which is preliminary data.</text>
</comment>
<dbReference type="STRING" id="48256.CLHUN_40600"/>
<feature type="domain" description="HTH cro/C1-type" evidence="1">
    <location>
        <begin position="7"/>
        <end position="65"/>
    </location>
</feature>
<dbReference type="Pfam" id="PF01381">
    <property type="entry name" value="HTH_3"/>
    <property type="match status" value="1"/>
</dbReference>
<gene>
    <name evidence="2" type="ORF">CLHUN_40600</name>
</gene>
<sequence length="166" mass="19238">MAIGERIRFIRNLRGMTQKYLGLAAGFDERTADVRVAQYESGTRTPKDSMINSLAVALGISPEALTVPDIDSYICVMHTLFALEDLYGLRIKNLDGELCITLDKFNSPSFSTMFDMFSTWQKEYDKFKRGEITKDEYDDWRYNYPKIEAQRIKEALDAHRAERKEQ</sequence>
<dbReference type="EMBL" id="MZGX01000035">
    <property type="protein sequence ID" value="OPX42061.1"/>
    <property type="molecule type" value="Genomic_DNA"/>
</dbReference>
<dbReference type="PROSITE" id="PS50943">
    <property type="entry name" value="HTH_CROC1"/>
    <property type="match status" value="1"/>
</dbReference>
<dbReference type="InterPro" id="IPR010982">
    <property type="entry name" value="Lambda_DNA-bd_dom_sf"/>
</dbReference>